<organism evidence="1 2">
    <name type="scientific">Intrasporangium calvum (strain ATCC 23552 / DSM 43043 / JCM 3097 / NBRC 12989 / NCIMB 10167 / NRRL B-3866 / 7 KIP)</name>
    <dbReference type="NCBI Taxonomy" id="710696"/>
    <lineage>
        <taxon>Bacteria</taxon>
        <taxon>Bacillati</taxon>
        <taxon>Actinomycetota</taxon>
        <taxon>Actinomycetes</taxon>
        <taxon>Micrococcales</taxon>
        <taxon>Intrasporangiaceae</taxon>
        <taxon>Intrasporangium</taxon>
    </lineage>
</organism>
<gene>
    <name evidence="1" type="ordered locus">Intca_3494</name>
</gene>
<proteinExistence type="predicted"/>
<dbReference type="AlphaFoldDB" id="E6SG16"/>
<dbReference type="OrthoDB" id="5415775at2"/>
<dbReference type="EMBL" id="CP002343">
    <property type="protein sequence ID" value="ADU49970.1"/>
    <property type="molecule type" value="Genomic_DNA"/>
</dbReference>
<dbReference type="HOGENOM" id="CLU_020979_0_0_11"/>
<evidence type="ECO:0000313" key="1">
    <source>
        <dbReference type="EMBL" id="ADU49970.1"/>
    </source>
</evidence>
<dbReference type="eggNOG" id="COG1321">
    <property type="taxonomic scope" value="Bacteria"/>
</dbReference>
<dbReference type="SUPFAM" id="SSF46785">
    <property type="entry name" value="Winged helix' DNA-binding domain"/>
    <property type="match status" value="1"/>
</dbReference>
<dbReference type="STRING" id="710696.Intca_3494"/>
<dbReference type="RefSeq" id="WP_013494282.1">
    <property type="nucleotide sequence ID" value="NC_014830.1"/>
</dbReference>
<name>E6SG16_INTC7</name>
<keyword evidence="2" id="KW-1185">Reference proteome</keyword>
<protein>
    <submittedName>
        <fullName evidence="1">Uncharacterized protein</fullName>
    </submittedName>
</protein>
<accession>E6SG16</accession>
<sequence length="543" mass="60519">MTLPRSVAEVLSEHVVFEVESIDRMYLNVYVPQLQRAGQVAGFLMRDHGFPIASTALVAPMSRAFVDGLYRYAAAHGVPVVRFAKGQRKDDVMHERLRGFTGTDEVVFIGVAQEKAHVFRTERRHNPVTGAPYPWIVPASVVVNHYYVYAVDGDFGPFFLKFCSYFPYAARLCINGHQYAKRQAVKAGIRFQALDNGFAAIDDQNDVAAVQAICDGLTEERIDALMRKWLARLPHPYSAADRAAGYRYDISVLQAEFSLTQVLDAPVSGRVFFEQVIHDNLDLGRPDRVQLIFNRRIHNGRKRPTPGRFRTRVITAHVTPSLYVDYKHTTIKQYHKEGRALRTETTINDTYGFNVGRRLTNLPALRQIGFSANRRRLGVQRLSHSPADGAATLAAVTSPAFTATGQRVPGLRFTDAHAQALLSALCVFRLLPHGFTNRDLRDLLEPLLGTPSGTLTRGQATYALRCLRDHGLIERVPGGHRYTVTDTGHSQALFLTRAHDRVLRAGLAQIASTPTKFNTRLRSADRAYRAAMNDLVTTAGLAA</sequence>
<dbReference type="KEGG" id="ica:Intca_3494"/>
<dbReference type="InterPro" id="IPR036390">
    <property type="entry name" value="WH_DNA-bd_sf"/>
</dbReference>
<dbReference type="Proteomes" id="UP000008914">
    <property type="component" value="Chromosome"/>
</dbReference>
<evidence type="ECO:0000313" key="2">
    <source>
        <dbReference type="Proteomes" id="UP000008914"/>
    </source>
</evidence>
<reference evidence="1 2" key="1">
    <citation type="journal article" date="2010" name="Stand. Genomic Sci.">
        <title>Complete genome sequence of Intrasporangium calvum type strain (7 KIP).</title>
        <authorList>
            <person name="Del Rio T.G."/>
            <person name="Chertkov O."/>
            <person name="Yasawong M."/>
            <person name="Lucas S."/>
            <person name="Deshpande S."/>
            <person name="Cheng J.F."/>
            <person name="Detter C."/>
            <person name="Tapia R."/>
            <person name="Han C."/>
            <person name="Goodwin L."/>
            <person name="Pitluck S."/>
            <person name="Liolios K."/>
            <person name="Ivanova N."/>
            <person name="Mavromatis K."/>
            <person name="Pati A."/>
            <person name="Chen A."/>
            <person name="Palaniappan K."/>
            <person name="Land M."/>
            <person name="Hauser L."/>
            <person name="Chang Y.J."/>
            <person name="Jeffries C.D."/>
            <person name="Rohde M."/>
            <person name="Pukall R."/>
            <person name="Sikorski J."/>
            <person name="Goker M."/>
            <person name="Woyke T."/>
            <person name="Bristow J."/>
            <person name="Eisen J.A."/>
            <person name="Markowitz V."/>
            <person name="Hugenholtz P."/>
            <person name="Kyrpides N.C."/>
            <person name="Klenk H.P."/>
            <person name="Lapidus A."/>
        </authorList>
    </citation>
    <scope>NUCLEOTIDE SEQUENCE [LARGE SCALE GENOMIC DNA]</scope>
    <source>
        <strain evidence="2">ATCC 23552 / DSM 43043 / JCM 3097 / NBRC 12989 / 7 KIP</strain>
    </source>
</reference>